<feature type="signal peptide" evidence="1">
    <location>
        <begin position="1"/>
        <end position="22"/>
    </location>
</feature>
<proteinExistence type="predicted"/>
<keyword evidence="3" id="KW-1185">Reference proteome</keyword>
<evidence type="ECO:0000313" key="3">
    <source>
        <dbReference type="Proteomes" id="UP001619887"/>
    </source>
</evidence>
<evidence type="ECO:0000256" key="1">
    <source>
        <dbReference type="SAM" id="SignalP"/>
    </source>
</evidence>
<comment type="caution">
    <text evidence="2">The sequence shown here is derived from an EMBL/GenBank/DDBJ whole genome shotgun (WGS) entry which is preliminary data.</text>
</comment>
<keyword evidence="1" id="KW-0732">Signal</keyword>
<name>A0ABD2HF42_PAGBO</name>
<reference evidence="2 3" key="2">
    <citation type="journal article" date="2024" name="G3 (Bethesda)">
        <title>The genome of the cryopelagic Antarctic bald notothen, Trematomus borchgrevinki.</title>
        <authorList>
            <person name="Rayamajhi N."/>
            <person name="Rivera-Colon A.G."/>
            <person name="Minhas B.F."/>
            <person name="Cheng C.C."/>
            <person name="Catchen J.M."/>
        </authorList>
    </citation>
    <scope>NUCLEOTIDE SEQUENCE [LARGE SCALE GENOMIC DNA]</scope>
    <source>
        <strain evidence="2">AGRC-2024</strain>
    </source>
</reference>
<feature type="chain" id="PRO_5044750624" evidence="1">
    <location>
        <begin position="23"/>
        <end position="118"/>
    </location>
</feature>
<protein>
    <submittedName>
        <fullName evidence="2">Uncharacterized protein</fullName>
    </submittedName>
</protein>
<accession>A0ABD2HF42</accession>
<dbReference type="AlphaFoldDB" id="A0ABD2HF42"/>
<sequence length="118" mass="12990">MKDRRMNALLCLSLALLTCTGSHEEESTTADYDYERETATPDYDYNATFDYYYVTGHYHPVAVDNKGLVGSARSPASSYCWDWLSITSGPDGGGATDTTHLLMSLPAPSQRLIGRLIS</sequence>
<evidence type="ECO:0000313" key="2">
    <source>
        <dbReference type="EMBL" id="KAL3064989.1"/>
    </source>
</evidence>
<reference evidence="2 3" key="1">
    <citation type="journal article" date="2022" name="G3 (Bethesda)">
        <title>Evaluating Illumina-, Nanopore-, and PacBio-based genome assembly strategies with the bald notothen, Trematomus borchgrevinki.</title>
        <authorList>
            <person name="Rayamajhi N."/>
            <person name="Cheng C.C."/>
            <person name="Catchen J.M."/>
        </authorList>
    </citation>
    <scope>NUCLEOTIDE SEQUENCE [LARGE SCALE GENOMIC DNA]</scope>
    <source>
        <strain evidence="2">AGRC-2024</strain>
    </source>
</reference>
<gene>
    <name evidence="2" type="ORF">OYC64_001097</name>
</gene>
<dbReference type="EMBL" id="JBIYXZ010002070">
    <property type="protein sequence ID" value="KAL3064989.1"/>
    <property type="molecule type" value="Genomic_DNA"/>
</dbReference>
<dbReference type="Proteomes" id="UP001619887">
    <property type="component" value="Unassembled WGS sequence"/>
</dbReference>
<organism evidence="2 3">
    <name type="scientific">Pagothenia borchgrevinki</name>
    <name type="common">Bald rockcod</name>
    <name type="synonym">Trematomus borchgrevinki</name>
    <dbReference type="NCBI Taxonomy" id="8213"/>
    <lineage>
        <taxon>Eukaryota</taxon>
        <taxon>Metazoa</taxon>
        <taxon>Chordata</taxon>
        <taxon>Craniata</taxon>
        <taxon>Vertebrata</taxon>
        <taxon>Euteleostomi</taxon>
        <taxon>Actinopterygii</taxon>
        <taxon>Neopterygii</taxon>
        <taxon>Teleostei</taxon>
        <taxon>Neoteleostei</taxon>
        <taxon>Acanthomorphata</taxon>
        <taxon>Eupercaria</taxon>
        <taxon>Perciformes</taxon>
        <taxon>Notothenioidei</taxon>
        <taxon>Nototheniidae</taxon>
        <taxon>Pagothenia</taxon>
    </lineage>
</organism>